<reference evidence="5" key="1">
    <citation type="submission" date="2017-04" db="EMBL/GenBank/DDBJ databases">
        <title>Population genomics of picophytoplankton unveils novel chromosome hypervariability.</title>
        <authorList>
            <consortium name="DOE Joint Genome Institute"/>
            <person name="Blanc-Mathieu R."/>
            <person name="Krasovec M."/>
            <person name="Hebrard M."/>
            <person name="Yau S."/>
            <person name="Desgranges E."/>
            <person name="Martin J."/>
            <person name="Schackwitz W."/>
            <person name="Kuo A."/>
            <person name="Salin G."/>
            <person name="Donnadieu C."/>
            <person name="Desdevises Y."/>
            <person name="Sanchez-Ferandin S."/>
            <person name="Moreau H."/>
            <person name="Rivals E."/>
            <person name="Grigoriev I.V."/>
            <person name="Grimsley N."/>
            <person name="Eyre-Walker A."/>
            <person name="Piganeau G."/>
        </authorList>
    </citation>
    <scope>NUCLEOTIDE SEQUENCE [LARGE SCALE GENOMIC DNA]</scope>
    <source>
        <strain evidence="5">RCC 1115</strain>
    </source>
</reference>
<organism evidence="5">
    <name type="scientific">Ostreococcus tauri</name>
    <name type="common">Marine green alga</name>
    <dbReference type="NCBI Taxonomy" id="70448"/>
    <lineage>
        <taxon>Eukaryota</taxon>
        <taxon>Viridiplantae</taxon>
        <taxon>Chlorophyta</taxon>
        <taxon>Mamiellophyceae</taxon>
        <taxon>Mamiellales</taxon>
        <taxon>Bathycoccaceae</taxon>
        <taxon>Ostreococcus</taxon>
    </lineage>
</organism>
<keyword evidence="2" id="KW-0489">Methyltransferase</keyword>
<dbReference type="GO" id="GO:0003700">
    <property type="term" value="F:DNA-binding transcription factor activity"/>
    <property type="evidence" value="ECO:0007669"/>
    <property type="project" value="InterPro"/>
</dbReference>
<evidence type="ECO:0000256" key="2">
    <source>
        <dbReference type="ARBA" id="ARBA00022603"/>
    </source>
</evidence>
<dbReference type="SMART" id="SM00418">
    <property type="entry name" value="HTH_ARSR"/>
    <property type="match status" value="1"/>
</dbReference>
<evidence type="ECO:0000259" key="4">
    <source>
        <dbReference type="PROSITE" id="PS50987"/>
    </source>
</evidence>
<dbReference type="Pfam" id="PF01022">
    <property type="entry name" value="HTH_5"/>
    <property type="match status" value="1"/>
</dbReference>
<dbReference type="InterPro" id="IPR001845">
    <property type="entry name" value="HTH_ArsR_DNA-bd_dom"/>
</dbReference>
<sequence>MIEALRAAGEPTRLRVLALLRQRDLSVGELVQVLEQSQPRLSHHLKALTAAGLVERLPEGSFVFYRASTGSYGKAFLDSLFAQLDRDEPELARDAARLDEVSAARAESAEAYFSNIAETWDRLRSLHYPNDLIEGALVELAGMGPFGRVLDFGTGTGRMLSLFAPLAEEAEGIDLSHHMLTVARANLEQQGVHGARVRQGNVTAVPFDDNSADLVIIHQVLHYMDAPNRAIAEASRVLKPGGQLLIVDFAPHDLEFLRAEYGHHRLGMAHEAMAVWSADVGLDLFEPRSFAPPEGEQDGLTVNIWKAVKSAKPKEHVA</sequence>
<proteinExistence type="inferred from homology"/>
<protein>
    <submittedName>
        <fullName evidence="5">ArsR family transcriptional regulator</fullName>
    </submittedName>
</protein>
<feature type="domain" description="HTH arsR-type" evidence="4">
    <location>
        <begin position="1"/>
        <end position="88"/>
    </location>
</feature>
<dbReference type="InterPro" id="IPR036388">
    <property type="entry name" value="WH-like_DNA-bd_sf"/>
</dbReference>
<dbReference type="PANTHER" id="PTHR44942:SF4">
    <property type="entry name" value="METHYLTRANSFERASE TYPE 11 DOMAIN-CONTAINING PROTEIN"/>
    <property type="match status" value="1"/>
</dbReference>
<evidence type="ECO:0000256" key="1">
    <source>
        <dbReference type="ARBA" id="ARBA00008361"/>
    </source>
</evidence>
<accession>A0A1Y5I5Q5</accession>
<comment type="similarity">
    <text evidence="1">Belongs to the methyltransferase superfamily.</text>
</comment>
<dbReference type="SUPFAM" id="SSF53335">
    <property type="entry name" value="S-adenosyl-L-methionine-dependent methyltransferases"/>
    <property type="match status" value="1"/>
</dbReference>
<dbReference type="PANTHER" id="PTHR44942">
    <property type="entry name" value="METHYLTRANSF_11 DOMAIN-CONTAINING PROTEIN"/>
    <property type="match status" value="1"/>
</dbReference>
<dbReference type="Proteomes" id="UP000195557">
    <property type="component" value="Unassembled WGS sequence"/>
</dbReference>
<dbReference type="InterPro" id="IPR013216">
    <property type="entry name" value="Methyltransf_11"/>
</dbReference>
<dbReference type="CDD" id="cd00090">
    <property type="entry name" value="HTH_ARSR"/>
    <property type="match status" value="1"/>
</dbReference>
<dbReference type="InterPro" id="IPR011991">
    <property type="entry name" value="ArsR-like_HTH"/>
</dbReference>
<dbReference type="InterPro" id="IPR036390">
    <property type="entry name" value="WH_DNA-bd_sf"/>
</dbReference>
<gene>
    <name evidence="5" type="ORF">BE221DRAFT_148729</name>
</gene>
<dbReference type="PRINTS" id="PR00778">
    <property type="entry name" value="HTHARSR"/>
</dbReference>
<name>A0A1Y5I5Q5_OSTTA</name>
<dbReference type="CDD" id="cd02440">
    <property type="entry name" value="AdoMet_MTases"/>
    <property type="match status" value="1"/>
</dbReference>
<dbReference type="EMBL" id="KZ155801">
    <property type="protein sequence ID" value="OUS44806.1"/>
    <property type="molecule type" value="Genomic_DNA"/>
</dbReference>
<keyword evidence="3" id="KW-0808">Transferase</keyword>
<dbReference type="GO" id="GO:0008757">
    <property type="term" value="F:S-adenosylmethionine-dependent methyltransferase activity"/>
    <property type="evidence" value="ECO:0007669"/>
    <property type="project" value="InterPro"/>
</dbReference>
<dbReference type="SUPFAM" id="SSF46785">
    <property type="entry name" value="Winged helix' DNA-binding domain"/>
    <property type="match status" value="1"/>
</dbReference>
<dbReference type="InterPro" id="IPR029063">
    <property type="entry name" value="SAM-dependent_MTases_sf"/>
</dbReference>
<dbReference type="Gene3D" id="3.40.50.150">
    <property type="entry name" value="Vaccinia Virus protein VP39"/>
    <property type="match status" value="1"/>
</dbReference>
<dbReference type="Pfam" id="PF08241">
    <property type="entry name" value="Methyltransf_11"/>
    <property type="match status" value="1"/>
</dbReference>
<evidence type="ECO:0000313" key="5">
    <source>
        <dbReference type="EMBL" id="OUS44806.1"/>
    </source>
</evidence>
<dbReference type="NCBIfam" id="NF033788">
    <property type="entry name" value="HTH_metalloreg"/>
    <property type="match status" value="1"/>
</dbReference>
<dbReference type="InterPro" id="IPR051052">
    <property type="entry name" value="Diverse_substrate_MTase"/>
</dbReference>
<evidence type="ECO:0000256" key="3">
    <source>
        <dbReference type="ARBA" id="ARBA00022679"/>
    </source>
</evidence>
<dbReference type="AlphaFoldDB" id="A0A1Y5I5Q5"/>
<dbReference type="GO" id="GO:0032259">
    <property type="term" value="P:methylation"/>
    <property type="evidence" value="ECO:0007669"/>
    <property type="project" value="UniProtKB-KW"/>
</dbReference>
<dbReference type="Gene3D" id="1.10.10.10">
    <property type="entry name" value="Winged helix-like DNA-binding domain superfamily/Winged helix DNA-binding domain"/>
    <property type="match status" value="1"/>
</dbReference>
<dbReference type="PROSITE" id="PS50987">
    <property type="entry name" value="HTH_ARSR_2"/>
    <property type="match status" value="1"/>
</dbReference>